<dbReference type="SUPFAM" id="SSF55604">
    <property type="entry name" value="Glucose permease domain IIB"/>
    <property type="match status" value="1"/>
</dbReference>
<dbReference type="CDD" id="cd00212">
    <property type="entry name" value="PTS_IIB_glc"/>
    <property type="match status" value="1"/>
</dbReference>
<dbReference type="PROSITE" id="PS01035">
    <property type="entry name" value="PTS_EIIB_TYPE_1_CYS"/>
    <property type="match status" value="1"/>
</dbReference>
<dbReference type="STRING" id="883114.HMPREF9709_00627"/>
<evidence type="ECO:0000256" key="6">
    <source>
        <dbReference type="PROSITE-ProRule" id="PRU00421"/>
    </source>
</evidence>
<sequence length="87" mass="9713">MSTSDLSLEILNNLGGMENIESMSNCKTRVRVDVIDNKKVDIESMKKLYGVVGVVPFGSQVQIILGDRTHEIADVFFEKLKIKNANK</sequence>
<dbReference type="PANTHER" id="PTHR30175">
    <property type="entry name" value="PHOSPHOTRANSFERASE SYSTEM TRANSPORT PROTEIN"/>
    <property type="match status" value="1"/>
</dbReference>
<keyword evidence="3" id="KW-0808">Transferase</keyword>
<evidence type="ECO:0000259" key="7">
    <source>
        <dbReference type="PROSITE" id="PS51098"/>
    </source>
</evidence>
<dbReference type="GO" id="GO:0009401">
    <property type="term" value="P:phosphoenolpyruvate-dependent sugar phosphotransferase system"/>
    <property type="evidence" value="ECO:0007669"/>
    <property type="project" value="UniProtKB-KW"/>
</dbReference>
<dbReference type="HOGENOM" id="CLU_012312_8_4_9"/>
<keyword evidence="1" id="KW-0813">Transport</keyword>
<gene>
    <name evidence="8" type="ORF">HMPREF9709_00627</name>
</gene>
<protein>
    <submittedName>
        <fullName evidence="8">PTS system, glucose-like IIB component</fullName>
    </submittedName>
</protein>
<feature type="domain" description="PTS EIIB type-1" evidence="7">
    <location>
        <begin position="4"/>
        <end position="86"/>
    </location>
</feature>
<keyword evidence="2" id="KW-0762">Sugar transport</keyword>
<dbReference type="OrthoDB" id="9769191at2"/>
<dbReference type="Pfam" id="PF00367">
    <property type="entry name" value="PTS_EIIB"/>
    <property type="match status" value="1"/>
</dbReference>
<reference evidence="8 9" key="1">
    <citation type="submission" date="2012-01" db="EMBL/GenBank/DDBJ databases">
        <title>The Genome Sequence of Helcococcus kunzii ATCC 51366.</title>
        <authorList>
            <consortium name="The Broad Institute Genome Sequencing Platform"/>
            <person name="Earl A."/>
            <person name="Ward D."/>
            <person name="Feldgarden M."/>
            <person name="Gevers D."/>
            <person name="Huys G."/>
            <person name="Young S.K."/>
            <person name="Zeng Q."/>
            <person name="Gargeya S."/>
            <person name="Fitzgerald M."/>
            <person name="Haas B."/>
            <person name="Abouelleil A."/>
            <person name="Alvarado L."/>
            <person name="Arachchi H.M."/>
            <person name="Berlin A."/>
            <person name="Chapman S.B."/>
            <person name="Gearin G."/>
            <person name="Goldberg J."/>
            <person name="Griggs A."/>
            <person name="Gujja S."/>
            <person name="Hansen M."/>
            <person name="Heiman D."/>
            <person name="Howarth C."/>
            <person name="Larimer J."/>
            <person name="Lui A."/>
            <person name="MacDonald P.J.P."/>
            <person name="McCowen C."/>
            <person name="Montmayeur A."/>
            <person name="Murphy C."/>
            <person name="Neiman D."/>
            <person name="Pearson M."/>
            <person name="Priest M."/>
            <person name="Roberts A."/>
            <person name="Saif S."/>
            <person name="Shea T."/>
            <person name="Sisk P."/>
            <person name="Stolte C."/>
            <person name="Sykes S."/>
            <person name="Wortman J."/>
            <person name="Nusbaum C."/>
            <person name="Birren B."/>
        </authorList>
    </citation>
    <scope>NUCLEOTIDE SEQUENCE [LARGE SCALE GENOMIC DNA]</scope>
    <source>
        <strain evidence="8 9">ATCC 51366</strain>
    </source>
</reference>
<dbReference type="InterPro" id="IPR050558">
    <property type="entry name" value="PTS_Sugar-Specific_Components"/>
</dbReference>
<accession>H3NMR6</accession>
<dbReference type="InterPro" id="IPR018113">
    <property type="entry name" value="PTrfase_EIIB_Cys"/>
</dbReference>
<dbReference type="GO" id="GO:0008982">
    <property type="term" value="F:protein-N(PI)-phosphohistidine-sugar phosphotransferase activity"/>
    <property type="evidence" value="ECO:0007669"/>
    <property type="project" value="InterPro"/>
</dbReference>
<dbReference type="eggNOG" id="COG1263">
    <property type="taxonomic scope" value="Bacteria"/>
</dbReference>
<dbReference type="GeneID" id="96998632"/>
<keyword evidence="4" id="KW-0598">Phosphotransferase system</keyword>
<comment type="caution">
    <text evidence="8">The sequence shown here is derived from an EMBL/GenBank/DDBJ whole genome shotgun (WGS) entry which is preliminary data.</text>
</comment>
<dbReference type="GO" id="GO:0090588">
    <property type="term" value="F:protein-phosphocysteine-N-acetylmuramate phosphotransferase system transporter activity"/>
    <property type="evidence" value="ECO:0007669"/>
    <property type="project" value="TreeGrafter"/>
</dbReference>
<evidence type="ECO:0000256" key="3">
    <source>
        <dbReference type="ARBA" id="ARBA00022679"/>
    </source>
</evidence>
<dbReference type="GO" id="GO:0005886">
    <property type="term" value="C:plasma membrane"/>
    <property type="evidence" value="ECO:0007669"/>
    <property type="project" value="TreeGrafter"/>
</dbReference>
<name>H3NMR6_9FIRM</name>
<evidence type="ECO:0000256" key="5">
    <source>
        <dbReference type="ARBA" id="ARBA00022777"/>
    </source>
</evidence>
<evidence type="ECO:0000313" key="8">
    <source>
        <dbReference type="EMBL" id="EHR34657.1"/>
    </source>
</evidence>
<dbReference type="InterPro" id="IPR001996">
    <property type="entry name" value="PTS_IIB_1"/>
</dbReference>
<proteinExistence type="predicted"/>
<feature type="active site" description="Phosphocysteine intermediate; for EIIB activity" evidence="6">
    <location>
        <position position="26"/>
    </location>
</feature>
<evidence type="ECO:0000256" key="1">
    <source>
        <dbReference type="ARBA" id="ARBA00022448"/>
    </source>
</evidence>
<dbReference type="PROSITE" id="PS51098">
    <property type="entry name" value="PTS_EIIB_TYPE_1"/>
    <property type="match status" value="1"/>
</dbReference>
<dbReference type="GO" id="GO:0016301">
    <property type="term" value="F:kinase activity"/>
    <property type="evidence" value="ECO:0007669"/>
    <property type="project" value="UniProtKB-KW"/>
</dbReference>
<keyword evidence="9" id="KW-1185">Reference proteome</keyword>
<evidence type="ECO:0000256" key="2">
    <source>
        <dbReference type="ARBA" id="ARBA00022597"/>
    </source>
</evidence>
<dbReference type="PANTHER" id="PTHR30175:SF3">
    <property type="entry name" value="PTS SYSTEM N-ACETYLMURAMIC ACID-SPECIFIC EIIBC COMPONENT"/>
    <property type="match status" value="1"/>
</dbReference>
<evidence type="ECO:0000313" key="9">
    <source>
        <dbReference type="Proteomes" id="UP000004191"/>
    </source>
</evidence>
<dbReference type="RefSeq" id="WP_005397892.1">
    <property type="nucleotide sequence ID" value="NZ_JH601088.1"/>
</dbReference>
<dbReference type="Gene3D" id="3.30.1360.60">
    <property type="entry name" value="Glucose permease domain IIB"/>
    <property type="match status" value="1"/>
</dbReference>
<dbReference type="InterPro" id="IPR036878">
    <property type="entry name" value="Glu_permease_IIB"/>
</dbReference>
<evidence type="ECO:0000256" key="4">
    <source>
        <dbReference type="ARBA" id="ARBA00022683"/>
    </source>
</evidence>
<organism evidence="8 9">
    <name type="scientific">Helcococcus kunzii ATCC 51366</name>
    <dbReference type="NCBI Taxonomy" id="883114"/>
    <lineage>
        <taxon>Bacteria</taxon>
        <taxon>Bacillati</taxon>
        <taxon>Bacillota</taxon>
        <taxon>Tissierellia</taxon>
        <taxon>Tissierellales</taxon>
        <taxon>Peptoniphilaceae</taxon>
        <taxon>Helcococcus</taxon>
    </lineage>
</organism>
<keyword evidence="5" id="KW-0418">Kinase</keyword>
<dbReference type="Proteomes" id="UP000004191">
    <property type="component" value="Unassembled WGS sequence"/>
</dbReference>
<dbReference type="EMBL" id="AGEI01000019">
    <property type="protein sequence ID" value="EHR34657.1"/>
    <property type="molecule type" value="Genomic_DNA"/>
</dbReference>
<dbReference type="AlphaFoldDB" id="H3NMR6"/>